<dbReference type="GO" id="GO:0006508">
    <property type="term" value="P:proteolysis"/>
    <property type="evidence" value="ECO:0007669"/>
    <property type="project" value="UniProtKB-KW"/>
</dbReference>
<dbReference type="Gene3D" id="6.10.140.2220">
    <property type="match status" value="1"/>
</dbReference>
<accession>A0A2P2JJZ9</accession>
<evidence type="ECO:0000259" key="14">
    <source>
        <dbReference type="PROSITE" id="PS50865"/>
    </source>
</evidence>
<dbReference type="InterPro" id="IPR028889">
    <property type="entry name" value="USP"/>
</dbReference>
<dbReference type="EMBL" id="GGEC01013329">
    <property type="protein sequence ID" value="MBW93812.1"/>
    <property type="molecule type" value="Transcribed_RNA"/>
</dbReference>
<reference evidence="15" key="1">
    <citation type="submission" date="2018-02" db="EMBL/GenBank/DDBJ databases">
        <title>Rhizophora mucronata_Transcriptome.</title>
        <authorList>
            <person name="Meera S.P."/>
            <person name="Sreeshan A."/>
            <person name="Augustine A."/>
        </authorList>
    </citation>
    <scope>NUCLEOTIDE SEQUENCE</scope>
    <source>
        <tissue evidence="15">Leaf</tissue>
    </source>
</reference>
<evidence type="ECO:0000256" key="3">
    <source>
        <dbReference type="ARBA" id="ARBA00012759"/>
    </source>
</evidence>
<dbReference type="InterPro" id="IPR050164">
    <property type="entry name" value="Peptidase_C19"/>
</dbReference>
<dbReference type="GO" id="GO:0004843">
    <property type="term" value="F:cysteine-type deubiquitinase activity"/>
    <property type="evidence" value="ECO:0007669"/>
    <property type="project" value="UniProtKB-EC"/>
</dbReference>
<organism evidence="15">
    <name type="scientific">Rhizophora mucronata</name>
    <name type="common">Asiatic mangrove</name>
    <dbReference type="NCBI Taxonomy" id="61149"/>
    <lineage>
        <taxon>Eukaryota</taxon>
        <taxon>Viridiplantae</taxon>
        <taxon>Streptophyta</taxon>
        <taxon>Embryophyta</taxon>
        <taxon>Tracheophyta</taxon>
        <taxon>Spermatophyta</taxon>
        <taxon>Magnoliopsida</taxon>
        <taxon>eudicotyledons</taxon>
        <taxon>Gunneridae</taxon>
        <taxon>Pentapetalae</taxon>
        <taxon>rosids</taxon>
        <taxon>fabids</taxon>
        <taxon>Malpighiales</taxon>
        <taxon>Rhizophoraceae</taxon>
        <taxon>Rhizophora</taxon>
    </lineage>
</organism>
<evidence type="ECO:0000256" key="10">
    <source>
        <dbReference type="ARBA" id="ARBA00022833"/>
    </source>
</evidence>
<evidence type="ECO:0000313" key="15">
    <source>
        <dbReference type="EMBL" id="MBW93812.1"/>
    </source>
</evidence>
<evidence type="ECO:0000256" key="4">
    <source>
        <dbReference type="ARBA" id="ARBA00022670"/>
    </source>
</evidence>
<dbReference type="Pfam" id="PF01753">
    <property type="entry name" value="zf-MYND"/>
    <property type="match status" value="1"/>
</dbReference>
<feature type="region of interest" description="Disordered" evidence="12">
    <location>
        <begin position="680"/>
        <end position="700"/>
    </location>
</feature>
<feature type="region of interest" description="Disordered" evidence="12">
    <location>
        <begin position="791"/>
        <end position="827"/>
    </location>
</feature>
<evidence type="ECO:0000256" key="8">
    <source>
        <dbReference type="ARBA" id="ARBA00022801"/>
    </source>
</evidence>
<dbReference type="PROSITE" id="PS00972">
    <property type="entry name" value="USP_1"/>
    <property type="match status" value="1"/>
</dbReference>
<comment type="catalytic activity">
    <reaction evidence="1">
        <text>Thiol-dependent hydrolysis of ester, thioester, amide, peptide and isopeptide bonds formed by the C-terminal Gly of ubiquitin (a 76-residue protein attached to proteins as an intracellular targeting signal).</text>
        <dbReference type="EC" id="3.4.19.12"/>
    </reaction>
</comment>
<evidence type="ECO:0000256" key="12">
    <source>
        <dbReference type="SAM" id="MobiDB-lite"/>
    </source>
</evidence>
<dbReference type="AlphaFoldDB" id="A0A2P2JJZ9"/>
<evidence type="ECO:0000259" key="13">
    <source>
        <dbReference type="PROSITE" id="PS50235"/>
    </source>
</evidence>
<evidence type="ECO:0000256" key="5">
    <source>
        <dbReference type="ARBA" id="ARBA00022723"/>
    </source>
</evidence>
<keyword evidence="9" id="KW-0788">Thiol protease</keyword>
<dbReference type="InterPro" id="IPR018200">
    <property type="entry name" value="USP_CS"/>
</dbReference>
<keyword evidence="10" id="KW-0862">Zinc</keyword>
<dbReference type="PANTHER" id="PTHR24006:SF690">
    <property type="entry name" value="UBIQUITIN CARBOXYL-TERMINAL HYDROLASE 17"/>
    <property type="match status" value="1"/>
</dbReference>
<dbReference type="PROSITE" id="PS50235">
    <property type="entry name" value="USP_3"/>
    <property type="match status" value="1"/>
</dbReference>
<keyword evidence="7" id="KW-0833">Ubl conjugation pathway</keyword>
<dbReference type="FunFam" id="6.10.140.2220:FF:000006">
    <property type="entry name" value="Ubiquitin carboxyl-terminal hydrolase 15"/>
    <property type="match status" value="1"/>
</dbReference>
<feature type="compositionally biased region" description="Low complexity" evidence="12">
    <location>
        <begin position="752"/>
        <end position="769"/>
    </location>
</feature>
<evidence type="ECO:0000256" key="9">
    <source>
        <dbReference type="ARBA" id="ARBA00022807"/>
    </source>
</evidence>
<feature type="region of interest" description="Disordered" evidence="12">
    <location>
        <begin position="752"/>
        <end position="771"/>
    </location>
</feature>
<keyword evidence="8" id="KW-0378">Hydrolase</keyword>
<dbReference type="Gene3D" id="3.90.70.10">
    <property type="entry name" value="Cysteine proteinases"/>
    <property type="match status" value="1"/>
</dbReference>
<dbReference type="InterPro" id="IPR001394">
    <property type="entry name" value="Peptidase_C19_UCH"/>
</dbReference>
<dbReference type="GO" id="GO:0005829">
    <property type="term" value="C:cytosol"/>
    <property type="evidence" value="ECO:0007669"/>
    <property type="project" value="TreeGrafter"/>
</dbReference>
<feature type="compositionally biased region" description="Low complexity" evidence="12">
    <location>
        <begin position="688"/>
        <end position="700"/>
    </location>
</feature>
<dbReference type="InterPro" id="IPR038765">
    <property type="entry name" value="Papain-like_cys_pep_sf"/>
</dbReference>
<feature type="region of interest" description="Disordered" evidence="12">
    <location>
        <begin position="264"/>
        <end position="306"/>
    </location>
</feature>
<dbReference type="PROSITE" id="PS50865">
    <property type="entry name" value="ZF_MYND_2"/>
    <property type="match status" value="1"/>
</dbReference>
<dbReference type="InterPro" id="IPR002893">
    <property type="entry name" value="Znf_MYND"/>
</dbReference>
<dbReference type="GO" id="GO:0008270">
    <property type="term" value="F:zinc ion binding"/>
    <property type="evidence" value="ECO:0007669"/>
    <property type="project" value="UniProtKB-KW"/>
</dbReference>
<evidence type="ECO:0000256" key="6">
    <source>
        <dbReference type="ARBA" id="ARBA00022771"/>
    </source>
</evidence>
<feature type="domain" description="MYND-type" evidence="14">
    <location>
        <begin position="73"/>
        <end position="110"/>
    </location>
</feature>
<dbReference type="SUPFAM" id="SSF144232">
    <property type="entry name" value="HIT/MYND zinc finger-like"/>
    <property type="match status" value="1"/>
</dbReference>
<evidence type="ECO:0000256" key="2">
    <source>
        <dbReference type="ARBA" id="ARBA00009085"/>
    </source>
</evidence>
<dbReference type="SUPFAM" id="SSF54001">
    <property type="entry name" value="Cysteine proteinases"/>
    <property type="match status" value="1"/>
</dbReference>
<feature type="domain" description="USP" evidence="13">
    <location>
        <begin position="353"/>
        <end position="656"/>
    </location>
</feature>
<dbReference type="GO" id="GO:0005634">
    <property type="term" value="C:nucleus"/>
    <property type="evidence" value="ECO:0007669"/>
    <property type="project" value="TreeGrafter"/>
</dbReference>
<evidence type="ECO:0000256" key="11">
    <source>
        <dbReference type="PROSITE-ProRule" id="PRU00134"/>
    </source>
</evidence>
<name>A0A2P2JJZ9_RHIMU</name>
<dbReference type="PANTHER" id="PTHR24006">
    <property type="entry name" value="UBIQUITIN CARBOXYL-TERMINAL HYDROLASE"/>
    <property type="match status" value="1"/>
</dbReference>
<dbReference type="GO" id="GO:0016579">
    <property type="term" value="P:protein deubiquitination"/>
    <property type="evidence" value="ECO:0007669"/>
    <property type="project" value="InterPro"/>
</dbReference>
<proteinExistence type="inferred from homology"/>
<keyword evidence="6 11" id="KW-0863">Zinc-finger</keyword>
<evidence type="ECO:0000256" key="7">
    <source>
        <dbReference type="ARBA" id="ARBA00022786"/>
    </source>
</evidence>
<keyword evidence="4" id="KW-0645">Protease</keyword>
<sequence>MLLLGILGFQPILLFLLLLFPVVLSFWVHHKWRNMVARKEEIRRLVDMVSRESAMVEFEATHEYYTLSRGHQCAMCFRPTTIRCSKCKSVHYCSGKCQVIHWRQGHKDECQPSTTSVYMEQGRELNEKSASGKQFETCGVGSESLVHASASGKLCSSGNGTLERSSESIALDVLSTRTGSKEVQEVEIPAPMSTKLANCVDGVSHASKLNKTKINNIGEGFDCKPQLPNAKMAMYADNKAAKAGYKKSNRRAASSEMLVTEASTSRSSLLSSHSRLDSVANNEEDDSLPSKNKEGKSLAFNDSRGHQVDSCRKSMWRKVQQLKGSKQTHSYKIIFSFELFMKLYSCNDEFYPFGLINCGNSCYANAVLQCLAFTRPLTSYLLRGLHSNTCQETRWCFICELEFLIIKAKRGNSLISPIRILSNIQKIGSHLGHGREEDAHEFLRYAVDTMQHVCLKEAEAQGPSAEETTLVALMFGGYLRSKITCMKCFAKSERFERIMDLTVEIDGDIGTLDKALMQFTADEVLDGENKYKCSRCKSHVKAKKNLKIAEAPNIITIVLKRFQSGNFGKLNKSVRFPEVLNMAPYMCGKSDKSPHYSLYAVIVHRDYMNTTSSGHYVCYVKNFRGEWFGINDSNVIPVELERVLSESAYMLLYARYSPRAPFVLRNSTVSHDIKSKKRNLETVPATNSLSKSSSSSSPVLSGYLSKLQQRHDEDPYWRTMNDAAGNELFDSKDWRSYQIRRVPHMDSCSESSSLFSCSDASSSSTVSTKESSRSEDLSDFLFGEAGPGWQSHYGHSSDSDAPSFYRDPETDSRWHGWSREHLGNDWR</sequence>
<dbReference type="Pfam" id="PF00443">
    <property type="entry name" value="UCH"/>
    <property type="match status" value="1"/>
</dbReference>
<protein>
    <recommendedName>
        <fullName evidence="3">ubiquitinyl hydrolase 1</fullName>
        <ecNumber evidence="3">3.4.19.12</ecNumber>
    </recommendedName>
</protein>
<keyword evidence="5" id="KW-0479">Metal-binding</keyword>
<comment type="similarity">
    <text evidence="2">Belongs to the peptidase C19 family.</text>
</comment>
<dbReference type="EC" id="3.4.19.12" evidence="3"/>
<evidence type="ECO:0000256" key="1">
    <source>
        <dbReference type="ARBA" id="ARBA00000707"/>
    </source>
</evidence>
<dbReference type="FunFam" id="3.90.70.10:FF:000026">
    <property type="entry name" value="Ubiquitin carboxyl-terminal hydrolase 15"/>
    <property type="match status" value="1"/>
</dbReference>
<feature type="compositionally biased region" description="Basic and acidic residues" evidence="12">
    <location>
        <begin position="806"/>
        <end position="827"/>
    </location>
</feature>
<feature type="compositionally biased region" description="Low complexity" evidence="12">
    <location>
        <begin position="264"/>
        <end position="273"/>
    </location>
</feature>